<evidence type="ECO:0000313" key="2">
    <source>
        <dbReference type="Proteomes" id="UP000887116"/>
    </source>
</evidence>
<comment type="caution">
    <text evidence="1">The sequence shown here is derived from an EMBL/GenBank/DDBJ whole genome shotgun (WGS) entry which is preliminary data.</text>
</comment>
<protein>
    <submittedName>
        <fullName evidence="1">Uncharacterized protein</fullName>
    </submittedName>
</protein>
<dbReference type="EMBL" id="BMAO01017574">
    <property type="protein sequence ID" value="GFR16671.1"/>
    <property type="molecule type" value="Genomic_DNA"/>
</dbReference>
<reference evidence="1" key="1">
    <citation type="submission" date="2020-07" db="EMBL/GenBank/DDBJ databases">
        <title>Multicomponent nature underlies the extraordinary mechanical properties of spider dragline silk.</title>
        <authorList>
            <person name="Kono N."/>
            <person name="Nakamura H."/>
            <person name="Mori M."/>
            <person name="Yoshida Y."/>
            <person name="Ohtoshi R."/>
            <person name="Malay A.D."/>
            <person name="Moran D.A.P."/>
            <person name="Tomita M."/>
            <person name="Numata K."/>
            <person name="Arakawa K."/>
        </authorList>
    </citation>
    <scope>NUCLEOTIDE SEQUENCE</scope>
</reference>
<dbReference type="OrthoDB" id="10060618at2759"/>
<name>A0A8X6JRA2_TRICU</name>
<sequence length="68" mass="7591">MLTLMRIKICPEAHAFAVKRGNIRIECSEIRAYGASKEARTARLEERTSENAFFEVEEGPMFGAGIAD</sequence>
<gene>
    <name evidence="1" type="ORF">TNCT_650011</name>
</gene>
<accession>A0A8X6JRA2</accession>
<keyword evidence="2" id="KW-1185">Reference proteome</keyword>
<evidence type="ECO:0000313" key="1">
    <source>
        <dbReference type="EMBL" id="GFR16671.1"/>
    </source>
</evidence>
<organism evidence="1 2">
    <name type="scientific">Trichonephila clavata</name>
    <name type="common">Joro spider</name>
    <name type="synonym">Nephila clavata</name>
    <dbReference type="NCBI Taxonomy" id="2740835"/>
    <lineage>
        <taxon>Eukaryota</taxon>
        <taxon>Metazoa</taxon>
        <taxon>Ecdysozoa</taxon>
        <taxon>Arthropoda</taxon>
        <taxon>Chelicerata</taxon>
        <taxon>Arachnida</taxon>
        <taxon>Araneae</taxon>
        <taxon>Araneomorphae</taxon>
        <taxon>Entelegynae</taxon>
        <taxon>Araneoidea</taxon>
        <taxon>Nephilidae</taxon>
        <taxon>Trichonephila</taxon>
    </lineage>
</organism>
<proteinExistence type="predicted"/>
<dbReference type="Proteomes" id="UP000887116">
    <property type="component" value="Unassembled WGS sequence"/>
</dbReference>
<dbReference type="AlphaFoldDB" id="A0A8X6JRA2"/>